<dbReference type="PANTHER" id="PTHR22946">
    <property type="entry name" value="DIENELACTONE HYDROLASE DOMAIN-CONTAINING PROTEIN-RELATED"/>
    <property type="match status" value="1"/>
</dbReference>
<reference evidence="1" key="1">
    <citation type="submission" date="2017-02" db="EMBL/GenBank/DDBJ databases">
        <title>Delving into the versatile metabolic prowess of the omnipresent phylum Bacteroidetes.</title>
        <authorList>
            <person name="Nobu M.K."/>
            <person name="Mei R."/>
            <person name="Narihiro T."/>
            <person name="Kuroda K."/>
            <person name="Liu W.-T."/>
        </authorList>
    </citation>
    <scope>NUCLEOTIDE SEQUENCE</scope>
    <source>
        <strain evidence="1">ADurb.Bin131</strain>
    </source>
</reference>
<organism evidence="1">
    <name type="scientific">candidate division TA06 bacterium ADurb.Bin131</name>
    <dbReference type="NCBI Taxonomy" id="1852827"/>
    <lineage>
        <taxon>Bacteria</taxon>
        <taxon>Bacteria division TA06</taxon>
    </lineage>
</organism>
<name>A0A1V6C9S1_UNCT6</name>
<comment type="caution">
    <text evidence="1">The sequence shown here is derived from an EMBL/GenBank/DDBJ whole genome shotgun (WGS) entry which is preliminary data.</text>
</comment>
<sequence length="648" mass="74165">MTIQELEKFSPALWNYDMKDQLKNHIYSRSKVAFEYGDRNRDLIKDLQALKKYQDFIRKKFIENIGGLPDSNTPLNPEITGKIKEKDITIEKIIFQSRPGVYITSNLYIPENIDKPVPAILFLSGHHEQARHCAEYQFVCRCLSQAGLVVFAIDPIGQGERKSYYEAISGRTTINWGCPEHDYAGSQTLFIGDAIARYFVHDAMRAIDYMRTRKEIVPDKIGVTGNSGGGTQSSLMMVCDDRISAAAPGTFIMSRESYMFSGGAQDAEQIWPGMSAVGFDHEDILLMMAPKPVLVLAVSYDFFPIEGTRKTVERVKRFWEIAGKQSFIDLYEDRCTHMYSAPLAIAATEFFSLYLSGKKITPDVSKISTVDPSMLLCTKTGQIKAEKKDSIAVYEENLEKYKKIKKGLSLIPLKQRKQKARQWLKQKVFSNRKNYPLNPRFYLVEPVEEFDVEMCFWWSQEGIFNNAFLFRNCTMKNKQLPVVIALWDDGTNSIQNHIDWIRSQCNSKKAVMVLDVSGTGSISPNPISARTNEEYLGTIHKFNDDLLWLDDSIAAMRVYDVIRACDMIEQWQGLDKKNISCYASGKAGLYGRLSAIIEPRIKNVFVADGIRSFSEFVENRYYDKYNVRSIIIPKILRYFDLTDFEGKR</sequence>
<dbReference type="AlphaFoldDB" id="A0A1V6C9S1"/>
<gene>
    <name evidence="1" type="ORF">BWX89_00854</name>
</gene>
<proteinExistence type="predicted"/>
<dbReference type="EMBL" id="MWDQ01000071">
    <property type="protein sequence ID" value="OQB73658.1"/>
    <property type="molecule type" value="Genomic_DNA"/>
</dbReference>
<evidence type="ECO:0000313" key="1">
    <source>
        <dbReference type="EMBL" id="OQB73658.1"/>
    </source>
</evidence>
<protein>
    <submittedName>
        <fullName evidence="1">Acetyl xylan esterase (AXE1)</fullName>
    </submittedName>
</protein>
<dbReference type="InterPro" id="IPR029058">
    <property type="entry name" value="AB_hydrolase_fold"/>
</dbReference>
<accession>A0A1V6C9S1</accession>
<dbReference type="PANTHER" id="PTHR22946:SF8">
    <property type="entry name" value="ACETYL XYLAN ESTERASE DOMAIN-CONTAINING PROTEIN"/>
    <property type="match status" value="1"/>
</dbReference>
<dbReference type="Gene3D" id="3.40.50.1820">
    <property type="entry name" value="alpha/beta hydrolase"/>
    <property type="match status" value="2"/>
</dbReference>
<dbReference type="SUPFAM" id="SSF53474">
    <property type="entry name" value="alpha/beta-Hydrolases"/>
    <property type="match status" value="1"/>
</dbReference>
<dbReference type="Proteomes" id="UP000485562">
    <property type="component" value="Unassembled WGS sequence"/>
</dbReference>
<dbReference type="InterPro" id="IPR050261">
    <property type="entry name" value="FrsA_esterase"/>
</dbReference>